<dbReference type="EMBL" id="LAZR01049071">
    <property type="protein sequence ID" value="KKK90508.1"/>
    <property type="molecule type" value="Genomic_DNA"/>
</dbReference>
<evidence type="ECO:0000313" key="1">
    <source>
        <dbReference type="EMBL" id="KKK90508.1"/>
    </source>
</evidence>
<protein>
    <submittedName>
        <fullName evidence="1">Uncharacterized protein</fullName>
    </submittedName>
</protein>
<organism evidence="1">
    <name type="scientific">marine sediment metagenome</name>
    <dbReference type="NCBI Taxonomy" id="412755"/>
    <lineage>
        <taxon>unclassified sequences</taxon>
        <taxon>metagenomes</taxon>
        <taxon>ecological metagenomes</taxon>
    </lineage>
</organism>
<reference evidence="1" key="1">
    <citation type="journal article" date="2015" name="Nature">
        <title>Complex archaea that bridge the gap between prokaryotes and eukaryotes.</title>
        <authorList>
            <person name="Spang A."/>
            <person name="Saw J.H."/>
            <person name="Jorgensen S.L."/>
            <person name="Zaremba-Niedzwiedzka K."/>
            <person name="Martijn J."/>
            <person name="Lind A.E."/>
            <person name="van Eijk R."/>
            <person name="Schleper C."/>
            <person name="Guy L."/>
            <person name="Ettema T.J."/>
        </authorList>
    </citation>
    <scope>NUCLEOTIDE SEQUENCE</scope>
</reference>
<gene>
    <name evidence="1" type="ORF">LCGC14_2722300</name>
</gene>
<accession>A0A0F8Z9V4</accession>
<sequence>NQYNISLDTNNLEKGINILTIFAQLNNYQSQTIQFFINIKDIETELLVYLDGNQTFESDVFFSQKSESLNITVYYQNNNSKEHIIGATVDLLGFGSFSELNNQFNFSLNTSNLVQGINVLTIFAQFNNYQAQTFQFFISIEERATTLLLFVDDIQIYPSDTVNTHFDEILNITVLYKDENTNMHINGTNVELLGIGFLNETSNQYTISLDSNNLEIGINILTIFAQLDNYQSQTFQFFINIIDIETELLVYLDGNQTFENDVFFSQKNELLNITVYYQNNNSKEHIIGATVDLLGLGSFSELNNQFNFSLNTNNLVQGINVLTIFAQFNNYQAQTFQFFITIEERATTLLLFVDDIQIYPSDTVNTHFDEILNITVLYKDENTNMHINGTNVELLGIGFLNETSNQYNISLDTNNLEKGINILTIFAQL</sequence>
<proteinExistence type="predicted"/>
<comment type="caution">
    <text evidence="1">The sequence shown here is derived from an EMBL/GenBank/DDBJ whole genome shotgun (WGS) entry which is preliminary data.</text>
</comment>
<name>A0A0F8Z9V4_9ZZZZ</name>
<dbReference type="AlphaFoldDB" id="A0A0F8Z9V4"/>
<feature type="non-terminal residue" evidence="1">
    <location>
        <position position="1"/>
    </location>
</feature>
<feature type="non-terminal residue" evidence="1">
    <location>
        <position position="429"/>
    </location>
</feature>